<keyword evidence="2" id="KW-0521">NADP</keyword>
<dbReference type="InterPro" id="IPR002347">
    <property type="entry name" value="SDR_fam"/>
</dbReference>
<dbReference type="PRINTS" id="PR00081">
    <property type="entry name" value="GDHRDH"/>
</dbReference>
<evidence type="ECO:0000313" key="5">
    <source>
        <dbReference type="Proteomes" id="UP000738349"/>
    </source>
</evidence>
<dbReference type="CDD" id="cd05233">
    <property type="entry name" value="SDR_c"/>
    <property type="match status" value="1"/>
</dbReference>
<dbReference type="Pfam" id="PF13561">
    <property type="entry name" value="adh_short_C2"/>
    <property type="match status" value="1"/>
</dbReference>
<proteinExistence type="inferred from homology"/>
<dbReference type="OrthoDB" id="47007at2759"/>
<comment type="similarity">
    <text evidence="1">Belongs to the short-chain dehydrogenases/reductases (SDR) family.</text>
</comment>
<dbReference type="SUPFAM" id="SSF51735">
    <property type="entry name" value="NAD(P)-binding Rossmann-fold domains"/>
    <property type="match status" value="1"/>
</dbReference>
<dbReference type="InterPro" id="IPR020904">
    <property type="entry name" value="Sc_DH/Rdtase_CS"/>
</dbReference>
<evidence type="ECO:0000256" key="1">
    <source>
        <dbReference type="ARBA" id="ARBA00006484"/>
    </source>
</evidence>
<name>A0A9P9EB80_9HYPO</name>
<dbReference type="EMBL" id="JAGMUV010000014">
    <property type="protein sequence ID" value="KAH7134288.1"/>
    <property type="molecule type" value="Genomic_DNA"/>
</dbReference>
<dbReference type="InterPro" id="IPR036291">
    <property type="entry name" value="NAD(P)-bd_dom_sf"/>
</dbReference>
<dbReference type="PRINTS" id="PR00080">
    <property type="entry name" value="SDRFAMILY"/>
</dbReference>
<dbReference type="Gene3D" id="3.40.50.720">
    <property type="entry name" value="NAD(P)-binding Rossmann-like Domain"/>
    <property type="match status" value="1"/>
</dbReference>
<dbReference type="Proteomes" id="UP000738349">
    <property type="component" value="Unassembled WGS sequence"/>
</dbReference>
<evidence type="ECO:0000256" key="2">
    <source>
        <dbReference type="ARBA" id="ARBA00022857"/>
    </source>
</evidence>
<dbReference type="PANTHER" id="PTHR24321">
    <property type="entry name" value="DEHYDROGENASES, SHORT CHAIN"/>
    <property type="match status" value="1"/>
</dbReference>
<dbReference type="GO" id="GO:0016491">
    <property type="term" value="F:oxidoreductase activity"/>
    <property type="evidence" value="ECO:0007669"/>
    <property type="project" value="UniProtKB-KW"/>
</dbReference>
<keyword evidence="5" id="KW-1185">Reference proteome</keyword>
<evidence type="ECO:0000313" key="4">
    <source>
        <dbReference type="EMBL" id="KAH7134288.1"/>
    </source>
</evidence>
<sequence>MPTTFATYPSLRGQNVLITGGAEGIGAATVELFALQGSRVFFLDIADESARNTIQHVTSIFGKAHGRQEISFIQPLFYHCDVTDLDTLKATVDQIEQAHGVIHVLINNAAAAGSKARLDTEKVTAEEWDFHCNVNLRHVFFLTQAVLPAMKRVGGGSIVNMGSITWRIPAAGQPIYGACKAAIMGLTRIQSKEVGPWNIRINSVMPGAIATQRQRDEVLTPDYRAEVMRSQSLQRDLVPEDVAKVIVFLGSDEASGVTGSTYVVDGGWCSDP</sequence>
<protein>
    <submittedName>
        <fullName evidence="4">Short chain dehydrogenase</fullName>
    </submittedName>
</protein>
<dbReference type="FunFam" id="3.40.50.720:FF:000084">
    <property type="entry name" value="Short-chain dehydrogenase reductase"/>
    <property type="match status" value="1"/>
</dbReference>
<accession>A0A9P9EB80</accession>
<dbReference type="PANTHER" id="PTHR24321:SF8">
    <property type="entry name" value="ESTRADIOL 17-BETA-DEHYDROGENASE 8-RELATED"/>
    <property type="match status" value="1"/>
</dbReference>
<evidence type="ECO:0000256" key="3">
    <source>
        <dbReference type="ARBA" id="ARBA00023002"/>
    </source>
</evidence>
<keyword evidence="3" id="KW-0560">Oxidoreductase</keyword>
<comment type="caution">
    <text evidence="4">The sequence shown here is derived from an EMBL/GenBank/DDBJ whole genome shotgun (WGS) entry which is preliminary data.</text>
</comment>
<dbReference type="PROSITE" id="PS00061">
    <property type="entry name" value="ADH_SHORT"/>
    <property type="match status" value="1"/>
</dbReference>
<dbReference type="AlphaFoldDB" id="A0A9P9EB80"/>
<organism evidence="4 5">
    <name type="scientific">Dactylonectria macrodidyma</name>
    <dbReference type="NCBI Taxonomy" id="307937"/>
    <lineage>
        <taxon>Eukaryota</taxon>
        <taxon>Fungi</taxon>
        <taxon>Dikarya</taxon>
        <taxon>Ascomycota</taxon>
        <taxon>Pezizomycotina</taxon>
        <taxon>Sordariomycetes</taxon>
        <taxon>Hypocreomycetidae</taxon>
        <taxon>Hypocreales</taxon>
        <taxon>Nectriaceae</taxon>
        <taxon>Dactylonectria</taxon>
    </lineage>
</organism>
<gene>
    <name evidence="4" type="ORF">EDB81DRAFT_694537</name>
</gene>
<reference evidence="4" key="1">
    <citation type="journal article" date="2021" name="Nat. Commun.">
        <title>Genetic determinants of endophytism in the Arabidopsis root mycobiome.</title>
        <authorList>
            <person name="Mesny F."/>
            <person name="Miyauchi S."/>
            <person name="Thiergart T."/>
            <person name="Pickel B."/>
            <person name="Atanasova L."/>
            <person name="Karlsson M."/>
            <person name="Huettel B."/>
            <person name="Barry K.W."/>
            <person name="Haridas S."/>
            <person name="Chen C."/>
            <person name="Bauer D."/>
            <person name="Andreopoulos W."/>
            <person name="Pangilinan J."/>
            <person name="LaButti K."/>
            <person name="Riley R."/>
            <person name="Lipzen A."/>
            <person name="Clum A."/>
            <person name="Drula E."/>
            <person name="Henrissat B."/>
            <person name="Kohler A."/>
            <person name="Grigoriev I.V."/>
            <person name="Martin F.M."/>
            <person name="Hacquard S."/>
        </authorList>
    </citation>
    <scope>NUCLEOTIDE SEQUENCE</scope>
    <source>
        <strain evidence="4">MPI-CAGE-AT-0147</strain>
    </source>
</reference>